<dbReference type="InterPro" id="IPR050275">
    <property type="entry name" value="PGM_Phosphatase"/>
</dbReference>
<dbReference type="PANTHER" id="PTHR48100:SF15">
    <property type="entry name" value="SEDOHEPTULOSE 1,7-BISPHOSPHATASE"/>
    <property type="match status" value="1"/>
</dbReference>
<dbReference type="PANTHER" id="PTHR48100">
    <property type="entry name" value="BROAD-SPECIFICITY PHOSPHATASE YOR283W-RELATED"/>
    <property type="match status" value="1"/>
</dbReference>
<dbReference type="CDD" id="cd07067">
    <property type="entry name" value="HP_PGM_like"/>
    <property type="match status" value="1"/>
</dbReference>
<dbReference type="EMBL" id="BAABAH010000011">
    <property type="protein sequence ID" value="GAA3826261.1"/>
    <property type="molecule type" value="Genomic_DNA"/>
</dbReference>
<evidence type="ECO:0000313" key="1">
    <source>
        <dbReference type="EMBL" id="GAA3826261.1"/>
    </source>
</evidence>
<dbReference type="Pfam" id="PF00300">
    <property type="entry name" value="His_Phos_1"/>
    <property type="match status" value="1"/>
</dbReference>
<reference evidence="2" key="1">
    <citation type="journal article" date="2019" name="Int. J. Syst. Evol. Microbiol.">
        <title>The Global Catalogue of Microorganisms (GCM) 10K type strain sequencing project: providing services to taxonomists for standard genome sequencing and annotation.</title>
        <authorList>
            <consortium name="The Broad Institute Genomics Platform"/>
            <consortium name="The Broad Institute Genome Sequencing Center for Infectious Disease"/>
            <person name="Wu L."/>
            <person name="Ma J."/>
        </authorList>
    </citation>
    <scope>NUCLEOTIDE SEQUENCE [LARGE SCALE GENOMIC DNA]</scope>
    <source>
        <strain evidence="2">JCM 16953</strain>
    </source>
</reference>
<name>A0ABP7IT28_9ACTN</name>
<dbReference type="InterPro" id="IPR013078">
    <property type="entry name" value="His_Pase_superF_clade-1"/>
</dbReference>
<dbReference type="RefSeq" id="WP_344776750.1">
    <property type="nucleotide sequence ID" value="NZ_BAABAH010000011.1"/>
</dbReference>
<dbReference type="InterPro" id="IPR029033">
    <property type="entry name" value="His_PPase_superfam"/>
</dbReference>
<organism evidence="1 2">
    <name type="scientific">Nocardioides panacisoli</name>
    <dbReference type="NCBI Taxonomy" id="627624"/>
    <lineage>
        <taxon>Bacteria</taxon>
        <taxon>Bacillati</taxon>
        <taxon>Actinomycetota</taxon>
        <taxon>Actinomycetes</taxon>
        <taxon>Propionibacteriales</taxon>
        <taxon>Nocardioidaceae</taxon>
        <taxon>Nocardioides</taxon>
    </lineage>
</organism>
<proteinExistence type="predicted"/>
<dbReference type="Gene3D" id="3.40.50.1240">
    <property type="entry name" value="Phosphoglycerate mutase-like"/>
    <property type="match status" value="1"/>
</dbReference>
<dbReference type="SUPFAM" id="SSF53254">
    <property type="entry name" value="Phosphoglycerate mutase-like"/>
    <property type="match status" value="1"/>
</dbReference>
<accession>A0ABP7IT28</accession>
<dbReference type="Proteomes" id="UP001501821">
    <property type="component" value="Unassembled WGS sequence"/>
</dbReference>
<dbReference type="SMART" id="SM00855">
    <property type="entry name" value="PGAM"/>
    <property type="match status" value="1"/>
</dbReference>
<gene>
    <name evidence="1" type="ORF">GCM10022242_29470</name>
</gene>
<keyword evidence="2" id="KW-1185">Reference proteome</keyword>
<comment type="caution">
    <text evidence="1">The sequence shown here is derived from an EMBL/GenBank/DDBJ whole genome shotgun (WGS) entry which is preliminary data.</text>
</comment>
<evidence type="ECO:0000313" key="2">
    <source>
        <dbReference type="Proteomes" id="UP001501821"/>
    </source>
</evidence>
<protein>
    <submittedName>
        <fullName evidence="1">Acid phosphatase</fullName>
    </submittedName>
</protein>
<sequence>MSSEPPELWLVRHGPTEWSRNGRHTSVTDLPLLADGEQDAIDLRARLADVGFVQVLTSPRQRARRTAELAGFPDAEVDEDLVEWAYGDYEGLTTPEIREQQPGWTIWEHGAPGGETPAEVGARLDRVVARARAAAGPTLAFAHGHSLRALAARWLGLPASEGRLLRLDTATVSVLGFEREQAVVLRWNA</sequence>